<dbReference type="InterPro" id="IPR032675">
    <property type="entry name" value="LRR_dom_sf"/>
</dbReference>
<evidence type="ECO:0000313" key="1">
    <source>
        <dbReference type="EMBL" id="EMD38464.1"/>
    </source>
</evidence>
<accession>M2PPN7</accession>
<dbReference type="HOGENOM" id="CLU_038856_0_0_1"/>
<dbReference type="Proteomes" id="UP000016930">
    <property type="component" value="Unassembled WGS sequence"/>
</dbReference>
<proteinExistence type="predicted"/>
<keyword evidence="2" id="KW-1185">Reference proteome</keyword>
<gene>
    <name evidence="1" type="ORF">CERSUDRAFT_32243</name>
</gene>
<dbReference type="EMBL" id="KB445795">
    <property type="protein sequence ID" value="EMD38464.1"/>
    <property type="molecule type" value="Genomic_DNA"/>
</dbReference>
<name>M2PPN7_CERS8</name>
<organism evidence="1 2">
    <name type="scientific">Ceriporiopsis subvermispora (strain B)</name>
    <name type="common">White-rot fungus</name>
    <name type="synonym">Gelatoporia subvermispora</name>
    <dbReference type="NCBI Taxonomy" id="914234"/>
    <lineage>
        <taxon>Eukaryota</taxon>
        <taxon>Fungi</taxon>
        <taxon>Dikarya</taxon>
        <taxon>Basidiomycota</taxon>
        <taxon>Agaricomycotina</taxon>
        <taxon>Agaricomycetes</taxon>
        <taxon>Polyporales</taxon>
        <taxon>Gelatoporiaceae</taxon>
        <taxon>Gelatoporia</taxon>
    </lineage>
</organism>
<dbReference type="OrthoDB" id="3256525at2759"/>
<dbReference type="SUPFAM" id="SSF52047">
    <property type="entry name" value="RNI-like"/>
    <property type="match status" value="1"/>
</dbReference>
<dbReference type="AlphaFoldDB" id="M2PPN7"/>
<reference evidence="1 2" key="1">
    <citation type="journal article" date="2012" name="Proc. Natl. Acad. Sci. U.S.A.">
        <title>Comparative genomics of Ceriporiopsis subvermispora and Phanerochaete chrysosporium provide insight into selective ligninolysis.</title>
        <authorList>
            <person name="Fernandez-Fueyo E."/>
            <person name="Ruiz-Duenas F.J."/>
            <person name="Ferreira P."/>
            <person name="Floudas D."/>
            <person name="Hibbett D.S."/>
            <person name="Canessa P."/>
            <person name="Larrondo L.F."/>
            <person name="James T.Y."/>
            <person name="Seelenfreund D."/>
            <person name="Lobos S."/>
            <person name="Polanco R."/>
            <person name="Tello M."/>
            <person name="Honda Y."/>
            <person name="Watanabe T."/>
            <person name="Watanabe T."/>
            <person name="Ryu J.S."/>
            <person name="Kubicek C.P."/>
            <person name="Schmoll M."/>
            <person name="Gaskell J."/>
            <person name="Hammel K.E."/>
            <person name="St John F.J."/>
            <person name="Vanden Wymelenberg A."/>
            <person name="Sabat G."/>
            <person name="Splinter BonDurant S."/>
            <person name="Syed K."/>
            <person name="Yadav J.S."/>
            <person name="Doddapaneni H."/>
            <person name="Subramanian V."/>
            <person name="Lavin J.L."/>
            <person name="Oguiza J.A."/>
            <person name="Perez G."/>
            <person name="Pisabarro A.G."/>
            <person name="Ramirez L."/>
            <person name="Santoyo F."/>
            <person name="Master E."/>
            <person name="Coutinho P.M."/>
            <person name="Henrissat B."/>
            <person name="Lombard V."/>
            <person name="Magnuson J.K."/>
            <person name="Kuees U."/>
            <person name="Hori C."/>
            <person name="Igarashi K."/>
            <person name="Samejima M."/>
            <person name="Held B.W."/>
            <person name="Barry K.W."/>
            <person name="LaButti K.M."/>
            <person name="Lapidus A."/>
            <person name="Lindquist E.A."/>
            <person name="Lucas S.M."/>
            <person name="Riley R."/>
            <person name="Salamov A.A."/>
            <person name="Hoffmeister D."/>
            <person name="Schwenk D."/>
            <person name="Hadar Y."/>
            <person name="Yarden O."/>
            <person name="de Vries R.P."/>
            <person name="Wiebenga A."/>
            <person name="Stenlid J."/>
            <person name="Eastwood D."/>
            <person name="Grigoriev I.V."/>
            <person name="Berka R.M."/>
            <person name="Blanchette R.A."/>
            <person name="Kersten P."/>
            <person name="Martinez A.T."/>
            <person name="Vicuna R."/>
            <person name="Cullen D."/>
        </authorList>
    </citation>
    <scope>NUCLEOTIDE SEQUENCE [LARGE SCALE GENOMIC DNA]</scope>
    <source>
        <strain evidence="1 2">B</strain>
    </source>
</reference>
<feature type="non-terminal residue" evidence="1">
    <location>
        <position position="373"/>
    </location>
</feature>
<protein>
    <submittedName>
        <fullName evidence="1">Uncharacterized protein</fullName>
    </submittedName>
</protein>
<dbReference type="Gene3D" id="3.80.10.10">
    <property type="entry name" value="Ribonuclease Inhibitor"/>
    <property type="match status" value="1"/>
</dbReference>
<sequence length="373" mass="43258">MSATSLPVELWLQIFRWATLSPLTIRLNAVTYHPFETTSLIADDTLRTKLSLLLVCKQWYQLALEFLYEDLWIRSAGALEEVLIRGRETQGVLEYGRWVRRVYLPYANTITDSPRTLAAVEMLRCCQHLQVLMRPGPYHLSRPDQVLRFDFPAGDCPSFTSLKRLDWWHHNEAARSGGINSLPDTLRATPNLQYLSLGGEIWMNFLRVADLELPCLTTLRLRRMNVLFIRQVCHWYMPQLKHVIIDGLVDIAILESFWEKFGEQIQTVELGNNLKFYVSDALTPIISGCPHLEELYYYINFTTKPTNLRDEQSSLRTVGLHALANAASHLADSPPYWEHIEGHFALFSQSRFPNLEKILLYGNWAHIISHRRY</sequence>
<evidence type="ECO:0000313" key="2">
    <source>
        <dbReference type="Proteomes" id="UP000016930"/>
    </source>
</evidence>